<sequence>MVKAMTFRHRHAFLLSLTVLTGCPGHGDYIRPDEITTVSTRGDNVCFSVPEPEDYQPVSISIVPRGTRFRERKITFDPTLRIVNGQLCIPPSFHHFPDKGQFIVRYVLHSERDKDTPRKMVAGVEIVGECIFDIPLNDMEAVRPYGELDNSEFQPDQGEREGSCRSPFRTVHGVKNYESH</sequence>
<reference evidence="3" key="1">
    <citation type="submission" date="2021-05" db="EMBL/GenBank/DDBJ databases">
        <title>The batch submission of Enterobacter spp. strains.</title>
        <authorList>
            <person name="Wei L."/>
            <person name="Wang C."/>
            <person name="Feng Y."/>
            <person name="Zong Z."/>
        </authorList>
    </citation>
    <scope>NUCLEOTIDE SEQUENCE</scope>
    <source>
        <strain evidence="3">090086</strain>
    </source>
</reference>
<protein>
    <submittedName>
        <fullName evidence="3">Type VI secretion protein</fullName>
    </submittedName>
</protein>
<dbReference type="RefSeq" id="WP_038415929.1">
    <property type="nucleotide sequence ID" value="NZ_JBMDBL010000007.1"/>
</dbReference>
<evidence type="ECO:0000256" key="1">
    <source>
        <dbReference type="SAM" id="MobiDB-lite"/>
    </source>
</evidence>
<comment type="caution">
    <text evidence="3">The sequence shown here is derived from an EMBL/GenBank/DDBJ whole genome shotgun (WGS) entry which is preliminary data.</text>
</comment>
<evidence type="ECO:0000313" key="3">
    <source>
        <dbReference type="EMBL" id="MBT1777264.1"/>
    </source>
</evidence>
<name>A0A9Q2ZUE1_9ENTR</name>
<proteinExistence type="predicted"/>
<feature type="region of interest" description="Disordered" evidence="1">
    <location>
        <begin position="148"/>
        <end position="167"/>
    </location>
</feature>
<dbReference type="InterPro" id="IPR055903">
    <property type="entry name" value="DUF7480"/>
</dbReference>
<feature type="domain" description="DUF7480" evidence="2">
    <location>
        <begin position="36"/>
        <end position="125"/>
    </location>
</feature>
<evidence type="ECO:0000313" key="4">
    <source>
        <dbReference type="Proteomes" id="UP000742934"/>
    </source>
</evidence>
<organism evidence="3 4">
    <name type="scientific">Enterobacter hormaechei subsp. hoffmannii</name>
    <dbReference type="NCBI Taxonomy" id="1812934"/>
    <lineage>
        <taxon>Bacteria</taxon>
        <taxon>Pseudomonadati</taxon>
        <taxon>Pseudomonadota</taxon>
        <taxon>Gammaproteobacteria</taxon>
        <taxon>Enterobacterales</taxon>
        <taxon>Enterobacteriaceae</taxon>
        <taxon>Enterobacter</taxon>
        <taxon>Enterobacter cloacae complex</taxon>
    </lineage>
</organism>
<dbReference type="InterPro" id="IPR054657">
    <property type="entry name" value="T6SS_periplasmic_put"/>
</dbReference>
<dbReference type="NCBIfam" id="NF045617">
    <property type="entry name" value="mostly_LP"/>
    <property type="match status" value="1"/>
</dbReference>
<dbReference type="AlphaFoldDB" id="A0A9Q2ZUE1"/>
<evidence type="ECO:0000259" key="2">
    <source>
        <dbReference type="Pfam" id="PF24295"/>
    </source>
</evidence>
<accession>A0A9Q2ZUE1</accession>
<dbReference type="PROSITE" id="PS51257">
    <property type="entry name" value="PROKAR_LIPOPROTEIN"/>
    <property type="match status" value="1"/>
</dbReference>
<dbReference type="Pfam" id="PF24295">
    <property type="entry name" value="DUF7480"/>
    <property type="match status" value="1"/>
</dbReference>
<dbReference type="EMBL" id="JAHEVK010000010">
    <property type="protein sequence ID" value="MBT1777264.1"/>
    <property type="molecule type" value="Genomic_DNA"/>
</dbReference>
<dbReference type="Proteomes" id="UP000742934">
    <property type="component" value="Unassembled WGS sequence"/>
</dbReference>
<gene>
    <name evidence="3" type="ORF">KK080_10645</name>
</gene>